<dbReference type="SUPFAM" id="SSF52540">
    <property type="entry name" value="P-loop containing nucleoside triphosphate hydrolases"/>
    <property type="match status" value="1"/>
</dbReference>
<dbReference type="SMART" id="SM00173">
    <property type="entry name" value="RAS"/>
    <property type="match status" value="1"/>
</dbReference>
<dbReference type="Proteomes" id="UP001165289">
    <property type="component" value="Unassembled WGS sequence"/>
</dbReference>
<dbReference type="GO" id="GO:0003924">
    <property type="term" value="F:GTPase activity"/>
    <property type="evidence" value="ECO:0007669"/>
    <property type="project" value="InterPro"/>
</dbReference>
<dbReference type="SMART" id="SM00176">
    <property type="entry name" value="RAN"/>
    <property type="match status" value="1"/>
</dbReference>
<reference evidence="3 4" key="1">
    <citation type="journal article" date="2023" name="BMC Biol.">
        <title>The compact genome of the sponge Oopsacas minuta (Hexactinellida) is lacking key metazoan core genes.</title>
        <authorList>
            <person name="Santini S."/>
            <person name="Schenkelaars Q."/>
            <person name="Jourda C."/>
            <person name="Duchesne M."/>
            <person name="Belahbib H."/>
            <person name="Rocher C."/>
            <person name="Selva M."/>
            <person name="Riesgo A."/>
            <person name="Vervoort M."/>
            <person name="Leys S.P."/>
            <person name="Kodjabachian L."/>
            <person name="Le Bivic A."/>
            <person name="Borchiellini C."/>
            <person name="Claverie J.M."/>
            <person name="Renard E."/>
        </authorList>
    </citation>
    <scope>NUCLEOTIDE SEQUENCE [LARGE SCALE GENOMIC DNA]</scope>
    <source>
        <strain evidence="3">SPO-2</strain>
    </source>
</reference>
<dbReference type="SMART" id="SM00175">
    <property type="entry name" value="RAB"/>
    <property type="match status" value="1"/>
</dbReference>
<protein>
    <submittedName>
        <fullName evidence="3">Ras-related protein Rab-33B-like</fullName>
    </submittedName>
</protein>
<dbReference type="GO" id="GO:0005525">
    <property type="term" value="F:GTP binding"/>
    <property type="evidence" value="ECO:0007669"/>
    <property type="project" value="UniProtKB-KW"/>
</dbReference>
<dbReference type="FunFam" id="3.40.50.300:FF:001329">
    <property type="entry name" value="Small GTP-binding protein, putative"/>
    <property type="match status" value="1"/>
</dbReference>
<proteinExistence type="predicted"/>
<evidence type="ECO:0000256" key="2">
    <source>
        <dbReference type="ARBA" id="ARBA00023134"/>
    </source>
</evidence>
<evidence type="ECO:0000313" key="4">
    <source>
        <dbReference type="Proteomes" id="UP001165289"/>
    </source>
</evidence>
<name>A0AAV7JHZ1_9METZ</name>
<gene>
    <name evidence="3" type="ORF">LOD99_8159</name>
</gene>
<dbReference type="PROSITE" id="PS51421">
    <property type="entry name" value="RAS"/>
    <property type="match status" value="1"/>
</dbReference>
<keyword evidence="1" id="KW-0547">Nucleotide-binding</keyword>
<comment type="caution">
    <text evidence="3">The sequence shown here is derived from an EMBL/GenBank/DDBJ whole genome shotgun (WGS) entry which is preliminary data.</text>
</comment>
<accession>A0AAV7JHZ1</accession>
<dbReference type="Pfam" id="PF00071">
    <property type="entry name" value="Ras"/>
    <property type="match status" value="1"/>
</dbReference>
<dbReference type="InterPro" id="IPR005225">
    <property type="entry name" value="Small_GTP-bd"/>
</dbReference>
<dbReference type="Gene3D" id="3.40.50.300">
    <property type="entry name" value="P-loop containing nucleotide triphosphate hydrolases"/>
    <property type="match status" value="1"/>
</dbReference>
<dbReference type="PROSITE" id="PS51419">
    <property type="entry name" value="RAB"/>
    <property type="match status" value="1"/>
</dbReference>
<dbReference type="NCBIfam" id="TIGR00231">
    <property type="entry name" value="small_GTP"/>
    <property type="match status" value="1"/>
</dbReference>
<dbReference type="EMBL" id="JAKMXF010000330">
    <property type="protein sequence ID" value="KAI6648527.1"/>
    <property type="molecule type" value="Genomic_DNA"/>
</dbReference>
<keyword evidence="2" id="KW-0342">GTP-binding</keyword>
<dbReference type="PRINTS" id="PR00449">
    <property type="entry name" value="RASTRNSFRMNG"/>
</dbReference>
<dbReference type="InterPro" id="IPR027417">
    <property type="entry name" value="P-loop_NTPase"/>
</dbReference>
<keyword evidence="4" id="KW-1185">Reference proteome</keyword>
<dbReference type="SMART" id="SM00174">
    <property type="entry name" value="RHO"/>
    <property type="match status" value="1"/>
</dbReference>
<evidence type="ECO:0000256" key="1">
    <source>
        <dbReference type="ARBA" id="ARBA00022741"/>
    </source>
</evidence>
<organism evidence="3 4">
    <name type="scientific">Oopsacas minuta</name>
    <dbReference type="NCBI Taxonomy" id="111878"/>
    <lineage>
        <taxon>Eukaryota</taxon>
        <taxon>Metazoa</taxon>
        <taxon>Porifera</taxon>
        <taxon>Hexactinellida</taxon>
        <taxon>Hexasterophora</taxon>
        <taxon>Lyssacinosida</taxon>
        <taxon>Leucopsacidae</taxon>
        <taxon>Oopsacas</taxon>
    </lineage>
</organism>
<dbReference type="InterPro" id="IPR050227">
    <property type="entry name" value="Rab"/>
</dbReference>
<dbReference type="PANTHER" id="PTHR47977">
    <property type="entry name" value="RAS-RELATED PROTEIN RAB"/>
    <property type="match status" value="1"/>
</dbReference>
<sequence>MTESIPLYKVIVLGDSGVGKTSLCHVCKFNVFPENVEVTIGFDVWEKSVQLHDCPEGNIRLQLWDTAGQERFRFSITGKYYRGTHGALFIYDITNADSFESLINWERELDKQTLGTVKPMKFLVGTKTDLELQRKVPRTRAEHFAKEHSMHFFELSAKKDVEEIDRAFAYSAQKLYNTFEHNMIETPDYNISVEDTGNVRKRNCIC</sequence>
<dbReference type="AlphaFoldDB" id="A0AAV7JHZ1"/>
<evidence type="ECO:0000313" key="3">
    <source>
        <dbReference type="EMBL" id="KAI6648527.1"/>
    </source>
</evidence>
<dbReference type="CDD" id="cd00154">
    <property type="entry name" value="Rab"/>
    <property type="match status" value="1"/>
</dbReference>
<dbReference type="InterPro" id="IPR001806">
    <property type="entry name" value="Small_GTPase"/>
</dbReference>